<dbReference type="GO" id="GO:0005829">
    <property type="term" value="C:cytosol"/>
    <property type="evidence" value="ECO:0007669"/>
    <property type="project" value="TreeGrafter"/>
</dbReference>
<dbReference type="CDD" id="cd00383">
    <property type="entry name" value="trans_reg_C"/>
    <property type="match status" value="1"/>
</dbReference>
<dbReference type="InterPro" id="IPR016032">
    <property type="entry name" value="Sig_transdc_resp-reg_C-effctor"/>
</dbReference>
<dbReference type="InterPro" id="IPR001789">
    <property type="entry name" value="Sig_transdc_resp-reg_receiver"/>
</dbReference>
<gene>
    <name evidence="12" type="ORF">RsTaC01_0618</name>
</gene>
<proteinExistence type="predicted"/>
<dbReference type="GO" id="GO:0006355">
    <property type="term" value="P:regulation of DNA-templated transcription"/>
    <property type="evidence" value="ECO:0007669"/>
    <property type="project" value="InterPro"/>
</dbReference>
<evidence type="ECO:0000313" key="12">
    <source>
        <dbReference type="EMBL" id="BED92753.1"/>
    </source>
</evidence>
<dbReference type="FunFam" id="1.10.10.10:FF:000018">
    <property type="entry name" value="DNA-binding response regulator ResD"/>
    <property type="match status" value="1"/>
</dbReference>
<keyword evidence="2 8" id="KW-0597">Phosphoprotein</keyword>
<keyword evidence="4" id="KW-0805">Transcription regulation</keyword>
<dbReference type="PANTHER" id="PTHR48111:SF1">
    <property type="entry name" value="TWO-COMPONENT RESPONSE REGULATOR ORR33"/>
    <property type="match status" value="1"/>
</dbReference>
<keyword evidence="6" id="KW-0804">Transcription</keyword>
<dbReference type="GO" id="GO:0032993">
    <property type="term" value="C:protein-DNA complex"/>
    <property type="evidence" value="ECO:0007669"/>
    <property type="project" value="TreeGrafter"/>
</dbReference>
<dbReference type="PANTHER" id="PTHR48111">
    <property type="entry name" value="REGULATOR OF RPOS"/>
    <property type="match status" value="1"/>
</dbReference>
<dbReference type="GO" id="GO:0000976">
    <property type="term" value="F:transcription cis-regulatory region binding"/>
    <property type="evidence" value="ECO:0007669"/>
    <property type="project" value="TreeGrafter"/>
</dbReference>
<dbReference type="KEGG" id="ptrh:RsTaC01_0618"/>
<dbReference type="SMART" id="SM00448">
    <property type="entry name" value="REC"/>
    <property type="match status" value="1"/>
</dbReference>
<keyword evidence="3" id="KW-0902">Two-component regulatory system</keyword>
<name>A0AA48I9T9_9FIRM</name>
<evidence type="ECO:0000256" key="2">
    <source>
        <dbReference type="ARBA" id="ARBA00022553"/>
    </source>
</evidence>
<dbReference type="SMART" id="SM00862">
    <property type="entry name" value="Trans_reg_C"/>
    <property type="match status" value="1"/>
</dbReference>
<feature type="modified residue" description="4-aspartylphosphate" evidence="8">
    <location>
        <position position="56"/>
    </location>
</feature>
<dbReference type="SUPFAM" id="SSF52172">
    <property type="entry name" value="CheY-like"/>
    <property type="match status" value="1"/>
</dbReference>
<dbReference type="InterPro" id="IPR036388">
    <property type="entry name" value="WH-like_DNA-bd_sf"/>
</dbReference>
<dbReference type="PROSITE" id="PS50110">
    <property type="entry name" value="RESPONSE_REGULATORY"/>
    <property type="match status" value="1"/>
</dbReference>
<protein>
    <recommendedName>
        <fullName evidence="1">Stage 0 sporulation protein A homolog</fullName>
    </recommendedName>
</protein>
<feature type="domain" description="OmpR/PhoB-type" evidence="11">
    <location>
        <begin position="136"/>
        <end position="235"/>
    </location>
</feature>
<dbReference type="Gene3D" id="1.10.10.10">
    <property type="entry name" value="Winged helix-like DNA-binding domain superfamily/Winged helix DNA-binding domain"/>
    <property type="match status" value="1"/>
</dbReference>
<evidence type="ECO:0000256" key="4">
    <source>
        <dbReference type="ARBA" id="ARBA00023015"/>
    </source>
</evidence>
<dbReference type="InterPro" id="IPR001867">
    <property type="entry name" value="OmpR/PhoB-type_DNA-bd"/>
</dbReference>
<keyword evidence="5 9" id="KW-0238">DNA-binding</keyword>
<evidence type="ECO:0000256" key="8">
    <source>
        <dbReference type="PROSITE-ProRule" id="PRU00169"/>
    </source>
</evidence>
<dbReference type="Gene3D" id="6.10.250.690">
    <property type="match status" value="1"/>
</dbReference>
<evidence type="ECO:0000259" key="10">
    <source>
        <dbReference type="PROSITE" id="PS50110"/>
    </source>
</evidence>
<dbReference type="Pfam" id="PF00486">
    <property type="entry name" value="Trans_reg_C"/>
    <property type="match status" value="1"/>
</dbReference>
<dbReference type="AlphaFoldDB" id="A0AA48I9T9"/>
<evidence type="ECO:0000256" key="1">
    <source>
        <dbReference type="ARBA" id="ARBA00018672"/>
    </source>
</evidence>
<dbReference type="Pfam" id="PF00072">
    <property type="entry name" value="Response_reg"/>
    <property type="match status" value="1"/>
</dbReference>
<sequence length="247" mass="27954">MYRQNNLVYIADDESNVRKTVSVALNEQGFETQEFSSGKDLLIAINKKKPDLIILDLIMPDVDGLAVCGRLNLEKETKSIPIIVLTAKSEEVDCILALEMGADDYVTKPFGLRELCARVKSVIRRNDNLKINLDVEEIINIGEISINLAKRTITKRGSFVELTTKEFDMFTLLIKSKGRVLNRHQIIQKVWGADCEDNIRTVDVHIRYIRKKIEDEPENPKYVKTLRGVGYKGATEEDFLPSPAVCA</sequence>
<evidence type="ECO:0000256" key="7">
    <source>
        <dbReference type="ARBA" id="ARBA00024867"/>
    </source>
</evidence>
<feature type="DNA-binding region" description="OmpR/PhoB-type" evidence="9">
    <location>
        <begin position="136"/>
        <end position="235"/>
    </location>
</feature>
<reference evidence="12" key="1">
    <citation type="journal article" date="2023" name="ISME J.">
        <title>Emergence of putative energy parasites within Clostridia revealed by genome analysis of a novel endosymbiotic clade.</title>
        <authorList>
            <person name="Takahashi K."/>
            <person name="Kuwahara H."/>
            <person name="Horikawa Y."/>
            <person name="Izawa K."/>
            <person name="Kato D."/>
            <person name="Inagaki T."/>
            <person name="Yuki M."/>
            <person name="Ohkuma M."/>
            <person name="Hongoh Y."/>
        </authorList>
    </citation>
    <scope>NUCLEOTIDE SEQUENCE</scope>
    <source>
        <strain evidence="12">RsTa-C01</strain>
    </source>
</reference>
<evidence type="ECO:0000256" key="6">
    <source>
        <dbReference type="ARBA" id="ARBA00023163"/>
    </source>
</evidence>
<evidence type="ECO:0000256" key="5">
    <source>
        <dbReference type="ARBA" id="ARBA00023125"/>
    </source>
</evidence>
<dbReference type="SUPFAM" id="SSF46894">
    <property type="entry name" value="C-terminal effector domain of the bipartite response regulators"/>
    <property type="match status" value="1"/>
</dbReference>
<dbReference type="EMBL" id="AP027925">
    <property type="protein sequence ID" value="BED92753.1"/>
    <property type="molecule type" value="Genomic_DNA"/>
</dbReference>
<feature type="domain" description="Response regulatory" evidence="10">
    <location>
        <begin position="7"/>
        <end position="123"/>
    </location>
</feature>
<organism evidence="12">
    <name type="scientific">Candidatus Paraimprobicoccus trichonymphae</name>
    <dbReference type="NCBI Taxonomy" id="3033793"/>
    <lineage>
        <taxon>Bacteria</taxon>
        <taxon>Bacillati</taxon>
        <taxon>Bacillota</taxon>
        <taxon>Clostridia</taxon>
        <taxon>Candidatus Paraimprobicoccus</taxon>
    </lineage>
</organism>
<comment type="function">
    <text evidence="7">May play the central regulatory role in sporulation. It may be an element of the effector pathway responsible for the activation of sporulation genes in response to nutritional stress. Spo0A may act in concert with spo0H (a sigma factor) to control the expression of some genes that are critical to the sporulation process.</text>
</comment>
<dbReference type="Gene3D" id="3.40.50.2300">
    <property type="match status" value="1"/>
</dbReference>
<dbReference type="InterPro" id="IPR011006">
    <property type="entry name" value="CheY-like_superfamily"/>
</dbReference>
<dbReference type="PROSITE" id="PS51755">
    <property type="entry name" value="OMPR_PHOB"/>
    <property type="match status" value="1"/>
</dbReference>
<accession>A0AA48I9T9</accession>
<evidence type="ECO:0000256" key="9">
    <source>
        <dbReference type="PROSITE-ProRule" id="PRU01091"/>
    </source>
</evidence>
<dbReference type="Proteomes" id="UP001335720">
    <property type="component" value="Chromosome"/>
</dbReference>
<dbReference type="GO" id="GO:0000156">
    <property type="term" value="F:phosphorelay response regulator activity"/>
    <property type="evidence" value="ECO:0007669"/>
    <property type="project" value="TreeGrafter"/>
</dbReference>
<evidence type="ECO:0000259" key="11">
    <source>
        <dbReference type="PROSITE" id="PS51755"/>
    </source>
</evidence>
<dbReference type="InterPro" id="IPR039420">
    <property type="entry name" value="WalR-like"/>
</dbReference>
<evidence type="ECO:0000256" key="3">
    <source>
        <dbReference type="ARBA" id="ARBA00023012"/>
    </source>
</evidence>